<dbReference type="InterPro" id="IPR031052">
    <property type="entry name" value="FHY3/FAR1"/>
</dbReference>
<keyword evidence="1" id="KW-0863">Zinc-finger</keyword>
<comment type="function">
    <text evidence="1">Putative transcription activator involved in regulating light control of development.</text>
</comment>
<dbReference type="PANTHER" id="PTHR31669:SF276">
    <property type="entry name" value="PROTEIN FAR1-RELATED SEQUENCE"/>
    <property type="match status" value="1"/>
</dbReference>
<dbReference type="PANTHER" id="PTHR31669">
    <property type="entry name" value="PROTEIN FAR1-RELATED SEQUENCE 10-RELATED"/>
    <property type="match status" value="1"/>
</dbReference>
<keyword evidence="1" id="KW-0539">Nucleus</keyword>
<dbReference type="GO" id="GO:0006355">
    <property type="term" value="P:regulation of DNA-templated transcription"/>
    <property type="evidence" value="ECO:0007669"/>
    <property type="project" value="UniProtKB-UniRule"/>
</dbReference>
<dbReference type="GO" id="GO:0005634">
    <property type="term" value="C:nucleus"/>
    <property type="evidence" value="ECO:0007669"/>
    <property type="project" value="UniProtKB-SubCell"/>
</dbReference>
<protein>
    <recommendedName>
        <fullName evidence="1">Protein FAR1-RELATED SEQUENCE</fullName>
    </recommendedName>
</protein>
<dbReference type="Proteomes" id="UP000011116">
    <property type="component" value="Chromosome 6H"/>
</dbReference>
<evidence type="ECO:0000313" key="3">
    <source>
        <dbReference type="Proteomes" id="UP000011116"/>
    </source>
</evidence>
<dbReference type="EnsemblPlants" id="HORVU.MOREX.r3.6HG0620500.1">
    <property type="protein sequence ID" value="HORVU.MOREX.r3.6HG0620500.1"/>
    <property type="gene ID" value="HORVU.MOREX.r3.6HG0620500"/>
</dbReference>
<reference evidence="2" key="3">
    <citation type="submission" date="2022-01" db="UniProtKB">
        <authorList>
            <consortium name="EnsemblPlants"/>
        </authorList>
    </citation>
    <scope>IDENTIFICATION</scope>
    <source>
        <strain evidence="2">subsp. vulgare</strain>
    </source>
</reference>
<dbReference type="GO" id="GO:0008270">
    <property type="term" value="F:zinc ion binding"/>
    <property type="evidence" value="ECO:0007669"/>
    <property type="project" value="UniProtKB-UniRule"/>
</dbReference>
<name>A0A8I6Y712_HORVV</name>
<keyword evidence="1" id="KW-0862">Zinc</keyword>
<accession>A0A8I6Y712</accession>
<proteinExistence type="inferred from homology"/>
<evidence type="ECO:0000313" key="2">
    <source>
        <dbReference type="EnsemblPlants" id="HORVU.MOREX.r3.6HG0620500.1"/>
    </source>
</evidence>
<comment type="subcellular location">
    <subcellularLocation>
        <location evidence="1">Nucleus</location>
    </subcellularLocation>
</comment>
<reference evidence="2" key="2">
    <citation type="submission" date="2020-10" db="EMBL/GenBank/DDBJ databases">
        <authorList>
            <person name="Scholz U."/>
            <person name="Mascher M."/>
            <person name="Fiebig A."/>
        </authorList>
    </citation>
    <scope>NUCLEOTIDE SEQUENCE [LARGE SCALE GENOMIC DNA]</scope>
    <source>
        <strain evidence="2">cv. Morex</strain>
    </source>
</reference>
<organism evidence="2 3">
    <name type="scientific">Hordeum vulgare subsp. vulgare</name>
    <name type="common">Domesticated barley</name>
    <dbReference type="NCBI Taxonomy" id="112509"/>
    <lineage>
        <taxon>Eukaryota</taxon>
        <taxon>Viridiplantae</taxon>
        <taxon>Streptophyta</taxon>
        <taxon>Embryophyta</taxon>
        <taxon>Tracheophyta</taxon>
        <taxon>Spermatophyta</taxon>
        <taxon>Magnoliopsida</taxon>
        <taxon>Liliopsida</taxon>
        <taxon>Poales</taxon>
        <taxon>Poaceae</taxon>
        <taxon>BOP clade</taxon>
        <taxon>Pooideae</taxon>
        <taxon>Triticodae</taxon>
        <taxon>Triticeae</taxon>
        <taxon>Hordeinae</taxon>
        <taxon>Hordeum</taxon>
    </lineage>
</organism>
<comment type="similarity">
    <text evidence="1">Belongs to the FHY3/FAR1 family.</text>
</comment>
<sequence>MPASIAKVFPKASHRVCKWHILKKVKENCGNIYSTRETFKEDFHRVLTQMLTVDEFEGAWKELMSEYKVEDCVYLKQMWDIGEKWAFPYFGHLFYAGMTTTQRSESVNFVLKRFVMPASSMNGFVRKYERFFIDRLQMEDYEEFHTRHDKVVMKTRSPLERHASKMFEHKGILCCHVLSVLIHDGCAEIPEQYVLKRWRKDARERVPLFLEGYKDDVDAAASQMYRHLVLHTTSEEVTGLGNKNMKAYKVAMEDLNQLVENLRKVFWRKSRLIWKQLKCRLKDIIRHMILQQVMVIQPRVKEIVV</sequence>
<dbReference type="Gramene" id="HORVU.MOREX.r3.6HG0620500.1">
    <property type="protein sequence ID" value="HORVU.MOREX.r3.6HG0620500.1"/>
    <property type="gene ID" value="HORVU.MOREX.r3.6HG0620500"/>
</dbReference>
<keyword evidence="3" id="KW-1185">Reference proteome</keyword>
<dbReference type="AlphaFoldDB" id="A0A8I6Y712"/>
<evidence type="ECO:0000256" key="1">
    <source>
        <dbReference type="RuleBase" id="RU367018"/>
    </source>
</evidence>
<reference evidence="3" key="1">
    <citation type="journal article" date="2012" name="Nature">
        <title>A physical, genetic and functional sequence assembly of the barley genome.</title>
        <authorList>
            <consortium name="The International Barley Genome Sequencing Consortium"/>
            <person name="Mayer K.F."/>
            <person name="Waugh R."/>
            <person name="Brown J.W."/>
            <person name="Schulman A."/>
            <person name="Langridge P."/>
            <person name="Platzer M."/>
            <person name="Fincher G.B."/>
            <person name="Muehlbauer G.J."/>
            <person name="Sato K."/>
            <person name="Close T.J."/>
            <person name="Wise R.P."/>
            <person name="Stein N."/>
        </authorList>
    </citation>
    <scope>NUCLEOTIDE SEQUENCE [LARGE SCALE GENOMIC DNA]</scope>
    <source>
        <strain evidence="3">cv. Morex</strain>
    </source>
</reference>
<keyword evidence="1" id="KW-0479">Metal-binding</keyword>